<feature type="non-terminal residue" evidence="3">
    <location>
        <position position="1"/>
    </location>
</feature>
<feature type="transmembrane region" description="Helical" evidence="1">
    <location>
        <begin position="62"/>
        <end position="83"/>
    </location>
</feature>
<organism evidence="3">
    <name type="scientific">marine sediment metagenome</name>
    <dbReference type="NCBI Taxonomy" id="412755"/>
    <lineage>
        <taxon>unclassified sequences</taxon>
        <taxon>metagenomes</taxon>
        <taxon>ecological metagenomes</taxon>
    </lineage>
</organism>
<dbReference type="GO" id="GO:0004175">
    <property type="term" value="F:endopeptidase activity"/>
    <property type="evidence" value="ECO:0007669"/>
    <property type="project" value="UniProtKB-ARBA"/>
</dbReference>
<proteinExistence type="predicted"/>
<comment type="caution">
    <text evidence="3">The sequence shown here is derived from an EMBL/GenBank/DDBJ whole genome shotgun (WGS) entry which is preliminary data.</text>
</comment>
<feature type="domain" description="CAAX prenyl protease 2/Lysostaphin resistance protein A-like" evidence="2">
    <location>
        <begin position="8"/>
        <end position="103"/>
    </location>
</feature>
<gene>
    <name evidence="3" type="ORF">S01H4_18734</name>
</gene>
<protein>
    <recommendedName>
        <fullName evidence="2">CAAX prenyl protease 2/Lysostaphin resistance protein A-like domain-containing protein</fullName>
    </recommendedName>
</protein>
<sequence>GDLIMSEIIITVPTALFEELAHRGYILPRLEGVAGKTRAILISSVFFSFLHFSWWATPGIPLHVLLIFIFNMFLGGVVLSLSYYWSGRRLWVPIAFHFAWNMIAYLLFPMYPRESVILPEIFQIEWGITTIIGFLFGLSLLYGLLSTKKNN</sequence>
<feature type="transmembrane region" description="Helical" evidence="1">
    <location>
        <begin position="123"/>
        <end position="145"/>
    </location>
</feature>
<accession>X0YCN4</accession>
<keyword evidence="1" id="KW-1133">Transmembrane helix</keyword>
<dbReference type="InterPro" id="IPR003675">
    <property type="entry name" value="Rce1/LyrA-like_dom"/>
</dbReference>
<dbReference type="PANTHER" id="PTHR39430">
    <property type="entry name" value="MEMBRANE-ASSOCIATED PROTEASE-RELATED"/>
    <property type="match status" value="1"/>
</dbReference>
<dbReference type="GO" id="GO:0080120">
    <property type="term" value="P:CAAX-box protein maturation"/>
    <property type="evidence" value="ECO:0007669"/>
    <property type="project" value="UniProtKB-ARBA"/>
</dbReference>
<dbReference type="AlphaFoldDB" id="X0YCN4"/>
<evidence type="ECO:0000256" key="1">
    <source>
        <dbReference type="SAM" id="Phobius"/>
    </source>
</evidence>
<evidence type="ECO:0000313" key="3">
    <source>
        <dbReference type="EMBL" id="GAG53635.1"/>
    </source>
</evidence>
<dbReference type="Pfam" id="PF02517">
    <property type="entry name" value="Rce1-like"/>
    <property type="match status" value="1"/>
</dbReference>
<keyword evidence="1" id="KW-0472">Membrane</keyword>
<dbReference type="PANTHER" id="PTHR39430:SF1">
    <property type="entry name" value="PROTEASE"/>
    <property type="match status" value="1"/>
</dbReference>
<feature type="transmembrane region" description="Helical" evidence="1">
    <location>
        <begin position="39"/>
        <end position="56"/>
    </location>
</feature>
<name>X0YCN4_9ZZZZ</name>
<keyword evidence="1" id="KW-0812">Transmembrane</keyword>
<dbReference type="EMBL" id="BART01008314">
    <property type="protein sequence ID" value="GAG53635.1"/>
    <property type="molecule type" value="Genomic_DNA"/>
</dbReference>
<feature type="transmembrane region" description="Helical" evidence="1">
    <location>
        <begin position="90"/>
        <end position="111"/>
    </location>
</feature>
<evidence type="ECO:0000259" key="2">
    <source>
        <dbReference type="Pfam" id="PF02517"/>
    </source>
</evidence>
<reference evidence="3" key="1">
    <citation type="journal article" date="2014" name="Front. Microbiol.">
        <title>High frequency of phylogenetically diverse reductive dehalogenase-homologous genes in deep subseafloor sedimentary metagenomes.</title>
        <authorList>
            <person name="Kawai M."/>
            <person name="Futagami T."/>
            <person name="Toyoda A."/>
            <person name="Takaki Y."/>
            <person name="Nishi S."/>
            <person name="Hori S."/>
            <person name="Arai W."/>
            <person name="Tsubouchi T."/>
            <person name="Morono Y."/>
            <person name="Uchiyama I."/>
            <person name="Ito T."/>
            <person name="Fujiyama A."/>
            <person name="Inagaki F."/>
            <person name="Takami H."/>
        </authorList>
    </citation>
    <scope>NUCLEOTIDE SEQUENCE</scope>
    <source>
        <strain evidence="3">Expedition CK06-06</strain>
    </source>
</reference>